<gene>
    <name evidence="2" type="ORF">CCAN12_370010</name>
</gene>
<keyword evidence="1" id="KW-0812">Transmembrane</keyword>
<reference evidence="2 3" key="1">
    <citation type="submission" date="2015-01" db="EMBL/GenBank/DDBJ databases">
        <authorList>
            <person name="Xiang T."/>
            <person name="Song Y."/>
            <person name="Huang L."/>
            <person name="Wang B."/>
            <person name="Wu P."/>
        </authorList>
    </citation>
    <scope>NUCLEOTIDE SEQUENCE [LARGE SCALE GENOMIC DNA]</scope>
    <source>
        <strain evidence="2 3">Cc12</strain>
    </source>
</reference>
<dbReference type="AlphaFoldDB" id="A0A0B7H3Y1"/>
<feature type="transmembrane region" description="Helical" evidence="1">
    <location>
        <begin position="6"/>
        <end position="28"/>
    </location>
</feature>
<evidence type="ECO:0000256" key="1">
    <source>
        <dbReference type="SAM" id="Phobius"/>
    </source>
</evidence>
<keyword evidence="1" id="KW-1133">Transmembrane helix</keyword>
<accession>A0A0B7H3Y1</accession>
<keyword evidence="1" id="KW-0472">Membrane</keyword>
<evidence type="ECO:0000313" key="3">
    <source>
        <dbReference type="Proteomes" id="UP000044026"/>
    </source>
</evidence>
<sequence length="38" mass="4451">MLLSKFFISCYCYGLTIKSMMIILRLGFDFAQPDRKTV</sequence>
<protein>
    <submittedName>
        <fullName evidence="2">Uncharacterized protein</fullName>
    </submittedName>
</protein>
<name>A0A0B7H3Y1_9FLAO</name>
<dbReference type="EMBL" id="CDOE01000031">
    <property type="protein sequence ID" value="CEN33209.1"/>
    <property type="molecule type" value="Genomic_DNA"/>
</dbReference>
<dbReference type="Proteomes" id="UP000044026">
    <property type="component" value="Unassembled WGS sequence"/>
</dbReference>
<organism evidence="2 3">
    <name type="scientific">Capnocytophaga canimorsus</name>
    <dbReference type="NCBI Taxonomy" id="28188"/>
    <lineage>
        <taxon>Bacteria</taxon>
        <taxon>Pseudomonadati</taxon>
        <taxon>Bacteroidota</taxon>
        <taxon>Flavobacteriia</taxon>
        <taxon>Flavobacteriales</taxon>
        <taxon>Flavobacteriaceae</taxon>
        <taxon>Capnocytophaga</taxon>
    </lineage>
</organism>
<proteinExistence type="predicted"/>
<evidence type="ECO:0000313" key="2">
    <source>
        <dbReference type="EMBL" id="CEN33209.1"/>
    </source>
</evidence>